<name>A0ABW9IMX7_STRGJ</name>
<evidence type="ECO:0000256" key="4">
    <source>
        <dbReference type="RuleBase" id="RU362026"/>
    </source>
</evidence>
<dbReference type="Proteomes" id="UP001631993">
    <property type="component" value="Unassembled WGS sequence"/>
</dbReference>
<dbReference type="PRINTS" id="PR00508">
    <property type="entry name" value="S21N4MTFRASE"/>
</dbReference>
<dbReference type="InterPro" id="IPR002941">
    <property type="entry name" value="DNA_methylase_N4/N6"/>
</dbReference>
<organism evidence="6 7">
    <name type="scientific">Streptomyces galilaeus</name>
    <dbReference type="NCBI Taxonomy" id="33899"/>
    <lineage>
        <taxon>Bacteria</taxon>
        <taxon>Bacillati</taxon>
        <taxon>Actinomycetota</taxon>
        <taxon>Actinomycetes</taxon>
        <taxon>Kitasatosporales</taxon>
        <taxon>Streptomycetaceae</taxon>
        <taxon>Streptomyces</taxon>
    </lineage>
</organism>
<sequence>MTTSHSVHHGDALAWLQTLDTASVDAIVTDPPYSSGGMTRSDRAGSSTKVKYTGDKAQSEYADFSGDNRDQRGWGYWMSLWLGEALRVTKPGGVLVMFCDWRQLPTATDVIQSGGWVWRGLVPWIKPDSRPQLGRFTQNAEFVAWGSNGPMPIEGDCLPGYYIARAPRANEGRQHITQKPVDVVRSLVRIAPRGGLVIDPFTGSGTTGVACVHEGRRFAGCESVATHHATAVRRIATAQGAAVPDGLQGVFDLGEIA</sequence>
<feature type="domain" description="DNA methylase N-4/N-6" evidence="5">
    <location>
        <begin position="24"/>
        <end position="147"/>
    </location>
</feature>
<evidence type="ECO:0000256" key="3">
    <source>
        <dbReference type="ARBA" id="ARBA00022679"/>
    </source>
</evidence>
<protein>
    <recommendedName>
        <fullName evidence="4">Methyltransferase</fullName>
        <ecNumber evidence="4">2.1.1.-</ecNumber>
    </recommendedName>
</protein>
<dbReference type="InterPro" id="IPR029063">
    <property type="entry name" value="SAM-dependent_MTases_sf"/>
</dbReference>
<accession>A0ABW9IMX7</accession>
<keyword evidence="3" id="KW-0808">Transferase</keyword>
<comment type="caution">
    <text evidence="6">The sequence shown here is derived from an EMBL/GenBank/DDBJ whole genome shotgun (WGS) entry which is preliminary data.</text>
</comment>
<dbReference type="RefSeq" id="WP_369279749.1">
    <property type="nucleotide sequence ID" value="NZ_JBJVMW010000010.1"/>
</dbReference>
<dbReference type="SUPFAM" id="SSF53335">
    <property type="entry name" value="S-adenosyl-L-methionine-dependent methyltransferases"/>
    <property type="match status" value="1"/>
</dbReference>
<dbReference type="EC" id="2.1.1.-" evidence="4"/>
<feature type="domain" description="DNA methylase N-4/N-6" evidence="5">
    <location>
        <begin position="171"/>
        <end position="231"/>
    </location>
</feature>
<evidence type="ECO:0000313" key="6">
    <source>
        <dbReference type="EMBL" id="MFM9649855.1"/>
    </source>
</evidence>
<evidence type="ECO:0000313" key="7">
    <source>
        <dbReference type="Proteomes" id="UP001631993"/>
    </source>
</evidence>
<dbReference type="InterPro" id="IPR001091">
    <property type="entry name" value="RM_Methyltransferase"/>
</dbReference>
<keyword evidence="7" id="KW-1185">Reference proteome</keyword>
<proteinExistence type="inferred from homology"/>
<reference evidence="6 7" key="1">
    <citation type="submission" date="2024-12" db="EMBL/GenBank/DDBJ databases">
        <title>Forecasting of Potato common scab and diversities of Pathogenic streptomyces spp. in china.</title>
        <authorList>
            <person name="Handique U."/>
            <person name="Wu J."/>
        </authorList>
    </citation>
    <scope>NUCLEOTIDE SEQUENCE [LARGE SCALE GENOMIC DNA]</scope>
    <source>
        <strain evidence="6 7">ZRIMU1585</strain>
    </source>
</reference>
<gene>
    <name evidence="6" type="ORF">ACKI1S_27365</name>
</gene>
<dbReference type="Pfam" id="PF01555">
    <property type="entry name" value="N6_N4_Mtase"/>
    <property type="match status" value="2"/>
</dbReference>
<keyword evidence="2" id="KW-0489">Methyltransferase</keyword>
<dbReference type="PROSITE" id="PS00092">
    <property type="entry name" value="N6_MTASE"/>
    <property type="match status" value="1"/>
</dbReference>
<evidence type="ECO:0000256" key="2">
    <source>
        <dbReference type="ARBA" id="ARBA00022603"/>
    </source>
</evidence>
<comment type="similarity">
    <text evidence="1 4">Belongs to the N(4)/N(6)-methyltransferase family.</text>
</comment>
<dbReference type="InterPro" id="IPR002052">
    <property type="entry name" value="DNA_methylase_N6_adenine_CS"/>
</dbReference>
<evidence type="ECO:0000259" key="5">
    <source>
        <dbReference type="Pfam" id="PF01555"/>
    </source>
</evidence>
<dbReference type="Gene3D" id="3.40.50.150">
    <property type="entry name" value="Vaccinia Virus protein VP39"/>
    <property type="match status" value="1"/>
</dbReference>
<evidence type="ECO:0000256" key="1">
    <source>
        <dbReference type="ARBA" id="ARBA00006594"/>
    </source>
</evidence>
<dbReference type="EMBL" id="JBJVNE010000014">
    <property type="protein sequence ID" value="MFM9649855.1"/>
    <property type="molecule type" value="Genomic_DNA"/>
</dbReference>